<name>A0A7J7GB94_CAMSI</name>
<reference evidence="1 2" key="2">
    <citation type="submission" date="2020-07" db="EMBL/GenBank/DDBJ databases">
        <title>Genome assembly of wild tea tree DASZ reveals pedigree and selection history of tea varieties.</title>
        <authorList>
            <person name="Zhang W."/>
        </authorList>
    </citation>
    <scope>NUCLEOTIDE SEQUENCE [LARGE SCALE GENOMIC DNA]</scope>
    <source>
        <strain evidence="2">cv. G240</strain>
        <tissue evidence="1">Leaf</tissue>
    </source>
</reference>
<proteinExistence type="predicted"/>
<comment type="caution">
    <text evidence="1">The sequence shown here is derived from an EMBL/GenBank/DDBJ whole genome shotgun (WGS) entry which is preliminary data.</text>
</comment>
<gene>
    <name evidence="1" type="ORF">HYC85_025528</name>
</gene>
<reference evidence="2" key="1">
    <citation type="journal article" date="2020" name="Nat. Commun.">
        <title>Genome assembly of wild tea tree DASZ reveals pedigree and selection history of tea varieties.</title>
        <authorList>
            <person name="Zhang W."/>
            <person name="Zhang Y."/>
            <person name="Qiu H."/>
            <person name="Guo Y."/>
            <person name="Wan H."/>
            <person name="Zhang X."/>
            <person name="Scossa F."/>
            <person name="Alseekh S."/>
            <person name="Zhang Q."/>
            <person name="Wang P."/>
            <person name="Xu L."/>
            <person name="Schmidt M.H."/>
            <person name="Jia X."/>
            <person name="Li D."/>
            <person name="Zhu A."/>
            <person name="Guo F."/>
            <person name="Chen W."/>
            <person name="Ni D."/>
            <person name="Usadel B."/>
            <person name="Fernie A.R."/>
            <person name="Wen W."/>
        </authorList>
    </citation>
    <scope>NUCLEOTIDE SEQUENCE [LARGE SCALE GENOMIC DNA]</scope>
    <source>
        <strain evidence="2">cv. G240</strain>
    </source>
</reference>
<sequence>MVENSENYSSSRVSRIDYILYMVFKEVVVWKKKFVYQEKNQEIEKALGEFRKAIKELANSDGFISCSTFVMQIIKMNRKVVVFMINNSVRWAKLL</sequence>
<organism evidence="1 2">
    <name type="scientific">Camellia sinensis</name>
    <name type="common">Tea plant</name>
    <name type="synonym">Thea sinensis</name>
    <dbReference type="NCBI Taxonomy" id="4442"/>
    <lineage>
        <taxon>Eukaryota</taxon>
        <taxon>Viridiplantae</taxon>
        <taxon>Streptophyta</taxon>
        <taxon>Embryophyta</taxon>
        <taxon>Tracheophyta</taxon>
        <taxon>Spermatophyta</taxon>
        <taxon>Magnoliopsida</taxon>
        <taxon>eudicotyledons</taxon>
        <taxon>Gunneridae</taxon>
        <taxon>Pentapetalae</taxon>
        <taxon>asterids</taxon>
        <taxon>Ericales</taxon>
        <taxon>Theaceae</taxon>
        <taxon>Camellia</taxon>
    </lineage>
</organism>
<evidence type="ECO:0000313" key="1">
    <source>
        <dbReference type="EMBL" id="KAF5938022.1"/>
    </source>
</evidence>
<dbReference type="EMBL" id="JACBKZ010000012">
    <property type="protein sequence ID" value="KAF5938022.1"/>
    <property type="molecule type" value="Genomic_DNA"/>
</dbReference>
<keyword evidence="2" id="KW-1185">Reference proteome</keyword>
<accession>A0A7J7GB94</accession>
<dbReference type="Proteomes" id="UP000593564">
    <property type="component" value="Unassembled WGS sequence"/>
</dbReference>
<protein>
    <submittedName>
        <fullName evidence="1">Uncharacterized protein</fullName>
    </submittedName>
</protein>
<evidence type="ECO:0000313" key="2">
    <source>
        <dbReference type="Proteomes" id="UP000593564"/>
    </source>
</evidence>
<dbReference type="AlphaFoldDB" id="A0A7J7GB94"/>